<dbReference type="InterPro" id="IPR046830">
    <property type="entry name" value="Calmod_bind_M"/>
</dbReference>
<dbReference type="PANTHER" id="PTHR31713:SF43">
    <property type="entry name" value="CALMODULIN-BINDING PROTEIN 60 G"/>
    <property type="match status" value="1"/>
</dbReference>
<evidence type="ECO:0000256" key="5">
    <source>
        <dbReference type="ARBA" id="ARBA00023159"/>
    </source>
</evidence>
<evidence type="ECO:0000256" key="2">
    <source>
        <dbReference type="ARBA" id="ARBA00007214"/>
    </source>
</evidence>
<evidence type="ECO:0000259" key="9">
    <source>
        <dbReference type="Pfam" id="PF07887"/>
    </source>
</evidence>
<gene>
    <name evidence="12" type="ORF">QN277_021817</name>
</gene>
<dbReference type="GO" id="GO:0003700">
    <property type="term" value="F:DNA-binding transcription factor activity"/>
    <property type="evidence" value="ECO:0007669"/>
    <property type="project" value="TreeGrafter"/>
</dbReference>
<comment type="caution">
    <text evidence="12">The sequence shown here is derived from an EMBL/GenBank/DDBJ whole genome shotgun (WGS) entry which is preliminary data.</text>
</comment>
<dbReference type="Pfam" id="PF20451">
    <property type="entry name" value="Calmod_bind_M"/>
    <property type="match status" value="1"/>
</dbReference>
<feature type="region of interest" description="Disordered" evidence="8">
    <location>
        <begin position="1"/>
        <end position="34"/>
    </location>
</feature>
<organism evidence="12 13">
    <name type="scientific">Acacia crassicarpa</name>
    <name type="common">northern wattle</name>
    <dbReference type="NCBI Taxonomy" id="499986"/>
    <lineage>
        <taxon>Eukaryota</taxon>
        <taxon>Viridiplantae</taxon>
        <taxon>Streptophyta</taxon>
        <taxon>Embryophyta</taxon>
        <taxon>Tracheophyta</taxon>
        <taxon>Spermatophyta</taxon>
        <taxon>Magnoliopsida</taxon>
        <taxon>eudicotyledons</taxon>
        <taxon>Gunneridae</taxon>
        <taxon>Pentapetalae</taxon>
        <taxon>rosids</taxon>
        <taxon>fabids</taxon>
        <taxon>Fabales</taxon>
        <taxon>Fabaceae</taxon>
        <taxon>Caesalpinioideae</taxon>
        <taxon>mimosoid clade</taxon>
        <taxon>Acacieae</taxon>
        <taxon>Acacia</taxon>
    </lineage>
</organism>
<dbReference type="GO" id="GO:0043565">
    <property type="term" value="F:sequence-specific DNA binding"/>
    <property type="evidence" value="ECO:0007669"/>
    <property type="project" value="TreeGrafter"/>
</dbReference>
<evidence type="ECO:0000313" key="13">
    <source>
        <dbReference type="Proteomes" id="UP001293593"/>
    </source>
</evidence>
<dbReference type="InterPro" id="IPR046829">
    <property type="entry name" value="Calmod_bind_C"/>
</dbReference>
<evidence type="ECO:0000256" key="3">
    <source>
        <dbReference type="ARBA" id="ARBA00023015"/>
    </source>
</evidence>
<sequence>MASSGRQSYGEEGNDKNNQVPRKEGSKRRHGSLKQADIRAIRNIMRGRTVHDLGFYLEPLFRKVLREELPPILQRHCHLFPGCEETLHQAGTSGSRALCLCFTNRLPEKIFTHTRITSEDGAPIAIALCDARSQNCIVREGPLSCSRIMMYALKGEFGSNGSEDWSEVEFNANISPRRENKGELLNGERSITLENGVGFVTDIHFTDNSCWTRSRKFRLGAKVVEHKANIREGRSEAFVVKDKRGQPYEKHDRPSLNDEIWRLKKIAKNGEIHKRLSLYRVQTVGDLLRLYVMNPSSLLEKMGRVAKKSRETIIEHARSCEIDDGERYEYPCLTTAQQPIRLLFNSIYELVGVSFDDGHNYRPLDLLNLEEKRLVEIAKRNAYKNMETSIYGSTKTLADAGQPSRSTSLGELILEDEQEGTDQMACGGDWDLSASGLDLEKCMSPLLLPGELGIPFGSSLDLSSHCFLDLASTSSGGKRKTVWNKIRHAMKLVMPFVAKRKAKLSIPCN</sequence>
<comment type="subcellular location">
    <subcellularLocation>
        <location evidence="1">Nucleus</location>
    </subcellularLocation>
</comment>
<evidence type="ECO:0000256" key="6">
    <source>
        <dbReference type="ARBA" id="ARBA00023163"/>
    </source>
</evidence>
<dbReference type="Proteomes" id="UP001293593">
    <property type="component" value="Unassembled WGS sequence"/>
</dbReference>
<evidence type="ECO:0000256" key="4">
    <source>
        <dbReference type="ARBA" id="ARBA00023125"/>
    </source>
</evidence>
<keyword evidence="4" id="KW-0238">DNA-binding</keyword>
<evidence type="ECO:0000259" key="11">
    <source>
        <dbReference type="Pfam" id="PF20452"/>
    </source>
</evidence>
<comment type="similarity">
    <text evidence="2">Belongs to the plant ACBP60 protein family.</text>
</comment>
<evidence type="ECO:0000256" key="7">
    <source>
        <dbReference type="ARBA" id="ARBA00023242"/>
    </source>
</evidence>
<keyword evidence="5" id="KW-0010">Activator</keyword>
<keyword evidence="6" id="KW-0804">Transcription</keyword>
<accession>A0AAE1JR07</accession>
<reference evidence="12" key="1">
    <citation type="submission" date="2023-10" db="EMBL/GenBank/DDBJ databases">
        <title>Chromosome-level genome of the transformable northern wattle, Acacia crassicarpa.</title>
        <authorList>
            <person name="Massaro I."/>
            <person name="Sinha N.R."/>
            <person name="Poethig S."/>
            <person name="Leichty A.R."/>
        </authorList>
    </citation>
    <scope>NUCLEOTIDE SEQUENCE</scope>
    <source>
        <strain evidence="12">Acra3RX</strain>
        <tissue evidence="12">Leaf</tissue>
    </source>
</reference>
<keyword evidence="3" id="KW-0805">Transcription regulation</keyword>
<dbReference type="Pfam" id="PF20452">
    <property type="entry name" value="Calmod_bind_C"/>
    <property type="match status" value="1"/>
</dbReference>
<feature type="domain" description="Calmodulin binding protein-like N-terminal" evidence="9">
    <location>
        <begin position="100"/>
        <end position="243"/>
    </location>
</feature>
<dbReference type="Pfam" id="PF07887">
    <property type="entry name" value="Calmodulin_bind"/>
    <property type="match status" value="1"/>
</dbReference>
<dbReference type="PANTHER" id="PTHR31713">
    <property type="entry name" value="OS02G0177800 PROTEIN"/>
    <property type="match status" value="1"/>
</dbReference>
<proteinExistence type="inferred from homology"/>
<evidence type="ECO:0000259" key="10">
    <source>
        <dbReference type="Pfam" id="PF20451"/>
    </source>
</evidence>
<dbReference type="InterPro" id="IPR012416">
    <property type="entry name" value="CBP60"/>
</dbReference>
<feature type="domain" description="Calmodulin binding protein C-terminal" evidence="11">
    <location>
        <begin position="336"/>
        <end position="387"/>
    </location>
</feature>
<name>A0AAE1JR07_9FABA</name>
<protein>
    <submittedName>
        <fullName evidence="12">Uncharacterized protein</fullName>
    </submittedName>
</protein>
<dbReference type="EMBL" id="JAWXYG010000005">
    <property type="protein sequence ID" value="KAK4273406.1"/>
    <property type="molecule type" value="Genomic_DNA"/>
</dbReference>
<evidence type="ECO:0000256" key="8">
    <source>
        <dbReference type="SAM" id="MobiDB-lite"/>
    </source>
</evidence>
<dbReference type="GO" id="GO:0005634">
    <property type="term" value="C:nucleus"/>
    <property type="evidence" value="ECO:0007669"/>
    <property type="project" value="UniProtKB-SubCell"/>
</dbReference>
<dbReference type="InterPro" id="IPR046831">
    <property type="entry name" value="Calmodulin_bind_N"/>
</dbReference>
<evidence type="ECO:0000313" key="12">
    <source>
        <dbReference type="EMBL" id="KAK4273406.1"/>
    </source>
</evidence>
<evidence type="ECO:0000256" key="1">
    <source>
        <dbReference type="ARBA" id="ARBA00004123"/>
    </source>
</evidence>
<keyword evidence="13" id="KW-1185">Reference proteome</keyword>
<dbReference type="AlphaFoldDB" id="A0AAE1JR07"/>
<feature type="domain" description="Calmodulin binding protein central" evidence="10">
    <location>
        <begin position="256"/>
        <end position="320"/>
    </location>
</feature>
<dbReference type="GO" id="GO:0080142">
    <property type="term" value="P:regulation of salicylic acid biosynthetic process"/>
    <property type="evidence" value="ECO:0007669"/>
    <property type="project" value="TreeGrafter"/>
</dbReference>
<keyword evidence="7" id="KW-0539">Nucleus</keyword>
<dbReference type="GO" id="GO:0005516">
    <property type="term" value="F:calmodulin binding"/>
    <property type="evidence" value="ECO:0007669"/>
    <property type="project" value="InterPro"/>
</dbReference>